<accession>A0A4Z2F9M9</accession>
<evidence type="ECO:0000313" key="3">
    <source>
        <dbReference type="Proteomes" id="UP000314294"/>
    </source>
</evidence>
<reference evidence="2 3" key="1">
    <citation type="submission" date="2019-03" db="EMBL/GenBank/DDBJ databases">
        <title>First draft genome of Liparis tanakae, snailfish: a comprehensive survey of snailfish specific genes.</title>
        <authorList>
            <person name="Kim W."/>
            <person name="Song I."/>
            <person name="Jeong J.-H."/>
            <person name="Kim D."/>
            <person name="Kim S."/>
            <person name="Ryu S."/>
            <person name="Song J.Y."/>
            <person name="Lee S.K."/>
        </authorList>
    </citation>
    <scope>NUCLEOTIDE SEQUENCE [LARGE SCALE GENOMIC DNA]</scope>
    <source>
        <tissue evidence="2">Muscle</tissue>
    </source>
</reference>
<evidence type="ECO:0000313" key="2">
    <source>
        <dbReference type="EMBL" id="TNN37032.1"/>
    </source>
</evidence>
<protein>
    <submittedName>
        <fullName evidence="2">Uncharacterized protein</fullName>
    </submittedName>
</protein>
<proteinExistence type="predicted"/>
<comment type="caution">
    <text evidence="2">The sequence shown here is derived from an EMBL/GenBank/DDBJ whole genome shotgun (WGS) entry which is preliminary data.</text>
</comment>
<feature type="compositionally biased region" description="Basic and acidic residues" evidence="1">
    <location>
        <begin position="43"/>
        <end position="61"/>
    </location>
</feature>
<organism evidence="2 3">
    <name type="scientific">Liparis tanakae</name>
    <name type="common">Tanaka's snailfish</name>
    <dbReference type="NCBI Taxonomy" id="230148"/>
    <lineage>
        <taxon>Eukaryota</taxon>
        <taxon>Metazoa</taxon>
        <taxon>Chordata</taxon>
        <taxon>Craniata</taxon>
        <taxon>Vertebrata</taxon>
        <taxon>Euteleostomi</taxon>
        <taxon>Actinopterygii</taxon>
        <taxon>Neopterygii</taxon>
        <taxon>Teleostei</taxon>
        <taxon>Neoteleostei</taxon>
        <taxon>Acanthomorphata</taxon>
        <taxon>Eupercaria</taxon>
        <taxon>Perciformes</taxon>
        <taxon>Cottioidei</taxon>
        <taxon>Cottales</taxon>
        <taxon>Liparidae</taxon>
        <taxon>Liparis</taxon>
    </lineage>
</organism>
<evidence type="ECO:0000256" key="1">
    <source>
        <dbReference type="SAM" id="MobiDB-lite"/>
    </source>
</evidence>
<dbReference type="EMBL" id="SRLO01001542">
    <property type="protein sequence ID" value="TNN37032.1"/>
    <property type="molecule type" value="Genomic_DNA"/>
</dbReference>
<sequence length="83" mass="9469">MLRPANWKPQTSIPPFTVEFLPSGRFPTGPEDPQPTRGRGGGRRVDAARQKRRDHNLPRRDVSLRVKAQPEEFLYKSLTETGD</sequence>
<keyword evidence="3" id="KW-1185">Reference proteome</keyword>
<gene>
    <name evidence="2" type="ORF">EYF80_052802</name>
</gene>
<name>A0A4Z2F9M9_9TELE</name>
<dbReference type="AlphaFoldDB" id="A0A4Z2F9M9"/>
<feature type="region of interest" description="Disordered" evidence="1">
    <location>
        <begin position="1"/>
        <end position="61"/>
    </location>
</feature>
<dbReference type="Proteomes" id="UP000314294">
    <property type="component" value="Unassembled WGS sequence"/>
</dbReference>